<dbReference type="Pfam" id="PF12409">
    <property type="entry name" value="P5-ATPase"/>
    <property type="match status" value="1"/>
</dbReference>
<dbReference type="EMBL" id="JAPWDV010000001">
    <property type="protein sequence ID" value="KAJ6225744.1"/>
    <property type="molecule type" value="Genomic_DNA"/>
</dbReference>
<dbReference type="EC" id="7.2.2.-" evidence="1"/>
<protein>
    <recommendedName>
        <fullName evidence="1">Cation-transporting ATPase</fullName>
        <ecNumber evidence="1">7.2.2.-</ecNumber>
    </recommendedName>
</protein>
<name>A0A9Q0RTD2_BLOTA</name>
<comment type="similarity">
    <text evidence="1">Belongs to the cation transport ATPase (P-type) (TC 3.A.3) family. Type V subfamily.</text>
</comment>
<comment type="subcellular location">
    <subcellularLocation>
        <location evidence="1">Membrane</location>
        <topology evidence="1">Multi-pass membrane protein</topology>
    </subcellularLocation>
</comment>
<comment type="catalytic activity">
    <reaction evidence="1">
        <text>ATP + H2O = ADP + phosphate + H(+)</text>
        <dbReference type="Rhea" id="RHEA:13065"/>
        <dbReference type="ChEBI" id="CHEBI:15377"/>
        <dbReference type="ChEBI" id="CHEBI:15378"/>
        <dbReference type="ChEBI" id="CHEBI:30616"/>
        <dbReference type="ChEBI" id="CHEBI:43474"/>
        <dbReference type="ChEBI" id="CHEBI:456216"/>
    </reaction>
</comment>
<dbReference type="Proteomes" id="UP001142055">
    <property type="component" value="Chromosome 1"/>
</dbReference>
<keyword evidence="4" id="KW-1185">Reference proteome</keyword>
<accession>A0A9Q0RTD2</accession>
<dbReference type="InterPro" id="IPR047819">
    <property type="entry name" value="P5A-ATPase_N"/>
</dbReference>
<evidence type="ECO:0000313" key="3">
    <source>
        <dbReference type="EMBL" id="KAJ6225744.1"/>
    </source>
</evidence>
<organism evidence="3 4">
    <name type="scientific">Blomia tropicalis</name>
    <name type="common">Mite</name>
    <dbReference type="NCBI Taxonomy" id="40697"/>
    <lineage>
        <taxon>Eukaryota</taxon>
        <taxon>Metazoa</taxon>
        <taxon>Ecdysozoa</taxon>
        <taxon>Arthropoda</taxon>
        <taxon>Chelicerata</taxon>
        <taxon>Arachnida</taxon>
        <taxon>Acari</taxon>
        <taxon>Acariformes</taxon>
        <taxon>Sarcoptiformes</taxon>
        <taxon>Astigmata</taxon>
        <taxon>Glycyphagoidea</taxon>
        <taxon>Echimyopodidae</taxon>
        <taxon>Blomia</taxon>
    </lineage>
</organism>
<gene>
    <name evidence="3" type="ORF">RDWZM_004289</name>
</gene>
<evidence type="ECO:0000259" key="2">
    <source>
        <dbReference type="Pfam" id="PF12409"/>
    </source>
</evidence>
<sequence length="184" mass="22060">MLICTHNRCSLVNSKKVLLIDHFIQKFTENIICISNDRLSYHQNRDDHDGDDYWVTIPKANRNFENVNSFIYFENKKVRYIWDNDIREFIKLHDQKRRQIVYGLNEIVDSASRNANKNWRELNIDFPESHERKTLHMEMVKDIIAFGHLVTNIGCQLWILLIPVNEPNINYSIQQSFFDVNQLY</sequence>
<comment type="caution">
    <text evidence="3">The sequence shown here is derived from an EMBL/GenBank/DDBJ whole genome shotgun (WGS) entry which is preliminary data.</text>
</comment>
<keyword evidence="1" id="KW-0547">Nucleotide-binding</keyword>
<evidence type="ECO:0000256" key="1">
    <source>
        <dbReference type="RuleBase" id="RU362082"/>
    </source>
</evidence>
<reference evidence="3" key="1">
    <citation type="submission" date="2022-12" db="EMBL/GenBank/DDBJ databases">
        <title>Genome assemblies of Blomia tropicalis.</title>
        <authorList>
            <person name="Cui Y."/>
        </authorList>
    </citation>
    <scope>NUCLEOTIDE SEQUENCE</scope>
    <source>
        <tissue evidence="3">Adult mites</tissue>
    </source>
</reference>
<evidence type="ECO:0000313" key="4">
    <source>
        <dbReference type="Proteomes" id="UP001142055"/>
    </source>
</evidence>
<keyword evidence="1" id="KW-1278">Translocase</keyword>
<dbReference type="AlphaFoldDB" id="A0A9Q0RTD2"/>
<keyword evidence="1" id="KW-0067">ATP-binding</keyword>
<keyword evidence="1" id="KW-0479">Metal-binding</keyword>
<keyword evidence="1" id="KW-0460">Magnesium</keyword>
<proteinExistence type="inferred from homology"/>
<feature type="domain" description="P5B-type ATPase N-terminal" evidence="2">
    <location>
        <begin position="4"/>
        <end position="83"/>
    </location>
</feature>